<proteinExistence type="predicted"/>
<evidence type="ECO:0000256" key="1">
    <source>
        <dbReference type="SAM" id="MobiDB-lite"/>
    </source>
</evidence>
<evidence type="ECO:0000313" key="2">
    <source>
        <dbReference type="EMBL" id="MPM46169.1"/>
    </source>
</evidence>
<feature type="compositionally biased region" description="Low complexity" evidence="1">
    <location>
        <begin position="24"/>
        <end position="33"/>
    </location>
</feature>
<dbReference type="EMBL" id="VSSQ01011170">
    <property type="protein sequence ID" value="MPM46169.1"/>
    <property type="molecule type" value="Genomic_DNA"/>
</dbReference>
<reference evidence="2" key="1">
    <citation type="submission" date="2019-08" db="EMBL/GenBank/DDBJ databases">
        <authorList>
            <person name="Kucharzyk K."/>
            <person name="Murdoch R.W."/>
            <person name="Higgins S."/>
            <person name="Loffler F."/>
        </authorList>
    </citation>
    <scope>NUCLEOTIDE SEQUENCE</scope>
</reference>
<sequence>MQVAVAGVGTGGDHTEGDEGPGPGLDDVVGPGEALPEDLHRAHDLVGGHDCDERLRIPVGQHRRRPGDRIERIAADGLAEDVRRVDLRQLRLDDVPVRGTRADPDTVGAHDRLHPLVGEPQQALVPHEMEQLLRHPLAGQRPQPRPRSAGNDHDVTVGAGLCVGFR</sequence>
<organism evidence="2">
    <name type="scientific">bioreactor metagenome</name>
    <dbReference type="NCBI Taxonomy" id="1076179"/>
    <lineage>
        <taxon>unclassified sequences</taxon>
        <taxon>metagenomes</taxon>
        <taxon>ecological metagenomes</taxon>
    </lineage>
</organism>
<protein>
    <submittedName>
        <fullName evidence="2">Uncharacterized protein</fullName>
    </submittedName>
</protein>
<comment type="caution">
    <text evidence="2">The sequence shown here is derived from an EMBL/GenBank/DDBJ whole genome shotgun (WGS) entry which is preliminary data.</text>
</comment>
<name>A0A644ZYX9_9ZZZZ</name>
<feature type="region of interest" description="Disordered" evidence="1">
    <location>
        <begin position="1"/>
        <end position="33"/>
    </location>
</feature>
<accession>A0A644ZYX9</accession>
<gene>
    <name evidence="2" type="ORF">SDC9_92867</name>
</gene>
<dbReference type="AlphaFoldDB" id="A0A644ZYX9"/>